<dbReference type="OrthoDB" id="9794721at2"/>
<dbReference type="Proteomes" id="UP000076577">
    <property type="component" value="Unassembled WGS sequence"/>
</dbReference>
<dbReference type="CDD" id="cd00570">
    <property type="entry name" value="GST_N_family"/>
    <property type="match status" value="1"/>
</dbReference>
<evidence type="ECO:0000259" key="3">
    <source>
        <dbReference type="PROSITE" id="PS50405"/>
    </source>
</evidence>
<dbReference type="Gene3D" id="1.20.1050.10">
    <property type="match status" value="1"/>
</dbReference>
<comment type="caution">
    <text evidence="4">The sequence shown here is derived from an EMBL/GenBank/DDBJ whole genome shotgun (WGS) entry which is preliminary data.</text>
</comment>
<dbReference type="SUPFAM" id="SSF47616">
    <property type="entry name" value="GST C-terminal domain-like"/>
    <property type="match status" value="1"/>
</dbReference>
<dbReference type="STRING" id="989403.SAMN05421798_102593"/>
<dbReference type="InterPro" id="IPR036249">
    <property type="entry name" value="Thioredoxin-like_sf"/>
</dbReference>
<evidence type="ECO:0000256" key="1">
    <source>
        <dbReference type="ARBA" id="ARBA00011738"/>
    </source>
</evidence>
<dbReference type="SUPFAM" id="SSF52833">
    <property type="entry name" value="Thioredoxin-like"/>
    <property type="match status" value="1"/>
</dbReference>
<dbReference type="PANTHER" id="PTHR43969:SF9">
    <property type="entry name" value="GLUTATHIONE S TRANSFERASE D10, ISOFORM A-RELATED"/>
    <property type="match status" value="1"/>
</dbReference>
<evidence type="ECO:0000259" key="2">
    <source>
        <dbReference type="PROSITE" id="PS50404"/>
    </source>
</evidence>
<dbReference type="Pfam" id="PF13417">
    <property type="entry name" value="GST_N_3"/>
    <property type="match status" value="1"/>
</dbReference>
<dbReference type="GO" id="GO:0004364">
    <property type="term" value="F:glutathione transferase activity"/>
    <property type="evidence" value="ECO:0007669"/>
    <property type="project" value="UniProtKB-EC"/>
</dbReference>
<dbReference type="AlphaFoldDB" id="A0A165YZ00"/>
<name>A0A165YZ00_9HYPH</name>
<feature type="domain" description="GST C-terminal" evidence="3">
    <location>
        <begin position="88"/>
        <end position="228"/>
    </location>
</feature>
<protein>
    <submittedName>
        <fullName evidence="4">Glutathione S-transferase</fullName>
        <ecNumber evidence="4">2.5.1.18</ecNumber>
    </submittedName>
</protein>
<accession>A0A165YZ00</accession>
<dbReference type="PROSITE" id="PS50404">
    <property type="entry name" value="GST_NTER"/>
    <property type="match status" value="1"/>
</dbReference>
<dbReference type="Gene3D" id="3.40.30.10">
    <property type="entry name" value="Glutaredoxin"/>
    <property type="match status" value="1"/>
</dbReference>
<dbReference type="InterPro" id="IPR036282">
    <property type="entry name" value="Glutathione-S-Trfase_C_sf"/>
</dbReference>
<dbReference type="PROSITE" id="PS50405">
    <property type="entry name" value="GST_CTER"/>
    <property type="match status" value="1"/>
</dbReference>
<comment type="subunit">
    <text evidence="1">Homodimer.</text>
</comment>
<evidence type="ECO:0000313" key="4">
    <source>
        <dbReference type="EMBL" id="KZL19362.1"/>
    </source>
</evidence>
<sequence length="230" mass="26382">MLKLYHHPFSPESRFVRLALGEYGIPFECQTEYPWARRREFLMMNPAGTLPVLKENDGPAVSGPTVIMEYLDETRGYAIPNRRLLPDHPEARAETRRLVSWFLQKFLSEVIGYIVQERIYKQEMPDSQGGGQPDSSVLRVARVNMLNHLRYIGYLAATRKWLAGDRLSFADLAAASLLSCADYLGEVPWSEDENVKSWYARMKSRPSFRPILADKMLGMPASRTYADLDF</sequence>
<feature type="domain" description="GST N-terminal" evidence="2">
    <location>
        <begin position="1"/>
        <end position="79"/>
    </location>
</feature>
<keyword evidence="5" id="KW-1185">Reference proteome</keyword>
<proteinExistence type="predicted"/>
<organism evidence="4 5">
    <name type="scientific">Pseudovibrio axinellae</name>
    <dbReference type="NCBI Taxonomy" id="989403"/>
    <lineage>
        <taxon>Bacteria</taxon>
        <taxon>Pseudomonadati</taxon>
        <taxon>Pseudomonadota</taxon>
        <taxon>Alphaproteobacteria</taxon>
        <taxon>Hyphomicrobiales</taxon>
        <taxon>Stappiaceae</taxon>
        <taxon>Pseudovibrio</taxon>
    </lineage>
</organism>
<dbReference type="SFLD" id="SFLDS00019">
    <property type="entry name" value="Glutathione_Transferase_(cytos"/>
    <property type="match status" value="1"/>
</dbReference>
<dbReference type="PATRIC" id="fig|989403.3.peg.2261"/>
<dbReference type="InterPro" id="IPR010987">
    <property type="entry name" value="Glutathione-S-Trfase_C-like"/>
</dbReference>
<dbReference type="EC" id="2.5.1.18" evidence="4"/>
<dbReference type="Pfam" id="PF00043">
    <property type="entry name" value="GST_C"/>
    <property type="match status" value="1"/>
</dbReference>
<dbReference type="InterPro" id="IPR040079">
    <property type="entry name" value="Glutathione_S-Trfase"/>
</dbReference>
<gene>
    <name evidence="4" type="ORF">PsAD2_02115</name>
</gene>
<dbReference type="SFLD" id="SFLDG00358">
    <property type="entry name" value="Main_(cytGST)"/>
    <property type="match status" value="1"/>
</dbReference>
<dbReference type="PANTHER" id="PTHR43969">
    <property type="entry name" value="GLUTATHIONE S TRANSFERASE D10, ISOFORM A-RELATED"/>
    <property type="match status" value="1"/>
</dbReference>
<reference evidence="4 5" key="1">
    <citation type="journal article" date="2016" name="Front. Microbiol.">
        <title>Comparative Genomic Analysis Reveals a Diverse Repertoire of Genes Involved in Prokaryote-Eukaryote Interactions within the Pseudovibrio Genus.</title>
        <authorList>
            <person name="Romano S."/>
            <person name="Fernandez-Guerra A."/>
            <person name="Reen F.J."/>
            <person name="Glockner F.O."/>
            <person name="Crowley S.P."/>
            <person name="O'Sullivan O."/>
            <person name="Cotter P.D."/>
            <person name="Adams C."/>
            <person name="Dobson A.D."/>
            <person name="O'Gara F."/>
        </authorList>
    </citation>
    <scope>NUCLEOTIDE SEQUENCE [LARGE SCALE GENOMIC DNA]</scope>
    <source>
        <strain evidence="4 5">Ad2</strain>
    </source>
</reference>
<keyword evidence="4" id="KW-0808">Transferase</keyword>
<dbReference type="RefSeq" id="WP_068005594.1">
    <property type="nucleotide sequence ID" value="NZ_FOFM01000002.1"/>
</dbReference>
<dbReference type="EMBL" id="LMCB01000015">
    <property type="protein sequence ID" value="KZL19362.1"/>
    <property type="molecule type" value="Genomic_DNA"/>
</dbReference>
<evidence type="ECO:0000313" key="5">
    <source>
        <dbReference type="Proteomes" id="UP000076577"/>
    </source>
</evidence>
<dbReference type="InterPro" id="IPR004045">
    <property type="entry name" value="Glutathione_S-Trfase_N"/>
</dbReference>
<dbReference type="CDD" id="cd00299">
    <property type="entry name" value="GST_C_family"/>
    <property type="match status" value="1"/>
</dbReference>
<dbReference type="GO" id="GO:0006749">
    <property type="term" value="P:glutathione metabolic process"/>
    <property type="evidence" value="ECO:0007669"/>
    <property type="project" value="TreeGrafter"/>
</dbReference>
<dbReference type="InterPro" id="IPR004046">
    <property type="entry name" value="GST_C"/>
</dbReference>